<evidence type="ECO:0000256" key="1">
    <source>
        <dbReference type="ARBA" id="ARBA00004173"/>
    </source>
</evidence>
<evidence type="ECO:0000256" key="7">
    <source>
        <dbReference type="ARBA" id="ARBA00023027"/>
    </source>
</evidence>
<dbReference type="EC" id="2.3.1.286" evidence="3"/>
<evidence type="ECO:0000259" key="13">
    <source>
        <dbReference type="PROSITE" id="PS50305"/>
    </source>
</evidence>
<gene>
    <name evidence="14" type="ORF">BZ3500_MVSOF-1268-A1-R1_CHR3-1G05509</name>
</gene>
<feature type="binding site" evidence="11">
    <location>
        <position position="204"/>
    </location>
    <ligand>
        <name>Zn(2+)</name>
        <dbReference type="ChEBI" id="CHEBI:29105"/>
    </ligand>
</feature>
<dbReference type="GO" id="GO:0005634">
    <property type="term" value="C:nucleus"/>
    <property type="evidence" value="ECO:0007669"/>
    <property type="project" value="TreeGrafter"/>
</dbReference>
<evidence type="ECO:0000313" key="15">
    <source>
        <dbReference type="Proteomes" id="UP000249723"/>
    </source>
</evidence>
<comment type="subcellular location">
    <subcellularLocation>
        <location evidence="1">Mitochondrion</location>
    </subcellularLocation>
</comment>
<dbReference type="Pfam" id="PF02146">
    <property type="entry name" value="SIR2"/>
    <property type="match status" value="2"/>
</dbReference>
<dbReference type="PANTHER" id="PTHR11085">
    <property type="entry name" value="NAD-DEPENDENT PROTEIN DEACYLASE SIRTUIN-5, MITOCHONDRIAL-RELATED"/>
    <property type="match status" value="1"/>
</dbReference>
<evidence type="ECO:0000256" key="9">
    <source>
        <dbReference type="PIRSR" id="PIRSR037938-2"/>
    </source>
</evidence>
<evidence type="ECO:0000256" key="10">
    <source>
        <dbReference type="PIRSR" id="PIRSR037938-3"/>
    </source>
</evidence>
<dbReference type="GO" id="GO:0017136">
    <property type="term" value="F:histone deacetylase activity, NAD-dependent"/>
    <property type="evidence" value="ECO:0007669"/>
    <property type="project" value="InterPro"/>
</dbReference>
<dbReference type="PROSITE" id="PS50305">
    <property type="entry name" value="SIRTUIN"/>
    <property type="match status" value="1"/>
</dbReference>
<dbReference type="PIRSF" id="PIRSF037938">
    <property type="entry name" value="SIR2_euk"/>
    <property type="match status" value="1"/>
</dbReference>
<keyword evidence="4" id="KW-0808">Transferase</keyword>
<evidence type="ECO:0000256" key="4">
    <source>
        <dbReference type="ARBA" id="ARBA00022679"/>
    </source>
</evidence>
<feature type="domain" description="Deacetylase sirtuin-type" evidence="13">
    <location>
        <begin position="21"/>
        <end position="331"/>
    </location>
</feature>
<feature type="active site" description="Proton acceptor" evidence="8 11">
    <location>
        <position position="151"/>
    </location>
</feature>
<evidence type="ECO:0000256" key="12">
    <source>
        <dbReference type="SAM" id="MobiDB-lite"/>
    </source>
</evidence>
<evidence type="ECO:0000256" key="2">
    <source>
        <dbReference type="ARBA" id="ARBA00006924"/>
    </source>
</evidence>
<dbReference type="GO" id="GO:0005739">
    <property type="term" value="C:mitochondrion"/>
    <property type="evidence" value="ECO:0007669"/>
    <property type="project" value="UniProtKB-SubCell"/>
</dbReference>
<proteinExistence type="inferred from homology"/>
<dbReference type="InterPro" id="IPR017328">
    <property type="entry name" value="Sirtuin_class_I"/>
</dbReference>
<feature type="binding site" evidence="9">
    <location>
        <begin position="250"/>
        <end position="251"/>
    </location>
    <ligand>
        <name>NAD(+)</name>
        <dbReference type="ChEBI" id="CHEBI:57540"/>
    </ligand>
</feature>
<protein>
    <recommendedName>
        <fullName evidence="3">protein acetyllysine N-acetyltransferase</fullName>
        <ecNumber evidence="3">2.3.1.286</ecNumber>
    </recommendedName>
</protein>
<evidence type="ECO:0000256" key="5">
    <source>
        <dbReference type="ARBA" id="ARBA00022723"/>
    </source>
</evidence>
<dbReference type="InterPro" id="IPR026590">
    <property type="entry name" value="Ssirtuin_cat_dom"/>
</dbReference>
<dbReference type="AlphaFoldDB" id="A0A2X0L2N8"/>
<dbReference type="PANTHER" id="PTHR11085:SF6">
    <property type="entry name" value="NAD-DEPENDENT PROTEIN DEACETYLASE SIRTUIN-2"/>
    <property type="match status" value="1"/>
</dbReference>
<evidence type="ECO:0000256" key="8">
    <source>
        <dbReference type="PIRSR" id="PIRSR037938-1"/>
    </source>
</evidence>
<comment type="cofactor">
    <cofactor evidence="10">
        <name>Zn(2+)</name>
        <dbReference type="ChEBI" id="CHEBI:29105"/>
    </cofactor>
    <text evidence="10">Binds 1 zinc ion per subunit.</text>
</comment>
<keyword evidence="5 10" id="KW-0479">Metal-binding</keyword>
<dbReference type="STRING" id="289078.A0A2X0L2N8"/>
<feature type="region of interest" description="Disordered" evidence="12">
    <location>
        <begin position="341"/>
        <end position="441"/>
    </location>
</feature>
<keyword evidence="15" id="KW-1185">Reference proteome</keyword>
<keyword evidence="6 10" id="KW-0862">Zinc</keyword>
<dbReference type="SUPFAM" id="SSF52467">
    <property type="entry name" value="DHS-like NAD/FAD-binding domain"/>
    <property type="match status" value="1"/>
</dbReference>
<dbReference type="InterPro" id="IPR050134">
    <property type="entry name" value="NAD-dep_sirtuin_deacylases"/>
</dbReference>
<comment type="similarity">
    <text evidence="2">Belongs to the sirtuin family. Class I subfamily.</text>
</comment>
<feature type="binding site" evidence="9">
    <location>
        <begin position="49"/>
        <end position="53"/>
    </location>
    <ligand>
        <name>NAD(+)</name>
        <dbReference type="ChEBI" id="CHEBI:57540"/>
    </ligand>
</feature>
<organism evidence="14 15">
    <name type="scientific">Microbotryum saponariae</name>
    <dbReference type="NCBI Taxonomy" id="289078"/>
    <lineage>
        <taxon>Eukaryota</taxon>
        <taxon>Fungi</taxon>
        <taxon>Dikarya</taxon>
        <taxon>Basidiomycota</taxon>
        <taxon>Pucciniomycotina</taxon>
        <taxon>Microbotryomycetes</taxon>
        <taxon>Microbotryales</taxon>
        <taxon>Microbotryaceae</taxon>
        <taxon>Microbotryum</taxon>
    </lineage>
</organism>
<dbReference type="EMBL" id="FMWP01000096">
    <property type="protein sequence ID" value="SCZ98626.1"/>
    <property type="molecule type" value="Genomic_DNA"/>
</dbReference>
<name>A0A2X0L2N8_9BASI</name>
<evidence type="ECO:0000256" key="11">
    <source>
        <dbReference type="PROSITE-ProRule" id="PRU00236"/>
    </source>
</evidence>
<keyword evidence="7 9" id="KW-0520">NAD</keyword>
<dbReference type="GO" id="GO:0046872">
    <property type="term" value="F:metal ion binding"/>
    <property type="evidence" value="ECO:0007669"/>
    <property type="project" value="UniProtKB-KW"/>
</dbReference>
<dbReference type="InterPro" id="IPR026591">
    <property type="entry name" value="Sirtuin_cat_small_dom_sf"/>
</dbReference>
<evidence type="ECO:0000256" key="6">
    <source>
        <dbReference type="ARBA" id="ARBA00022833"/>
    </source>
</evidence>
<dbReference type="Gene3D" id="3.30.1600.10">
    <property type="entry name" value="SIR2/SIRT2 'Small Domain"/>
    <property type="match status" value="1"/>
</dbReference>
<dbReference type="Gene3D" id="3.40.50.1220">
    <property type="entry name" value="TPP-binding domain"/>
    <property type="match status" value="1"/>
</dbReference>
<dbReference type="CDD" id="cd01408">
    <property type="entry name" value="SIRT1"/>
    <property type="match status" value="1"/>
</dbReference>
<feature type="binding site" evidence="10 11">
    <location>
        <position position="183"/>
    </location>
    <ligand>
        <name>Zn(2+)</name>
        <dbReference type="ChEBI" id="CHEBI:29105"/>
    </ligand>
</feature>
<feature type="region of interest" description="Disordered" evidence="12">
    <location>
        <begin position="1"/>
        <end position="25"/>
    </location>
</feature>
<feature type="binding site" evidence="9">
    <location>
        <begin position="59"/>
        <end position="61"/>
    </location>
    <ligand>
        <name>NAD(+)</name>
        <dbReference type="ChEBI" id="CHEBI:57540"/>
    </ligand>
</feature>
<accession>A0A2X0L2N8</accession>
<dbReference type="GO" id="GO:0070403">
    <property type="term" value="F:NAD+ binding"/>
    <property type="evidence" value="ECO:0007669"/>
    <property type="project" value="InterPro"/>
</dbReference>
<evidence type="ECO:0000313" key="14">
    <source>
        <dbReference type="EMBL" id="SCZ98626.1"/>
    </source>
</evidence>
<dbReference type="Proteomes" id="UP000249723">
    <property type="component" value="Unassembled WGS sequence"/>
</dbReference>
<feature type="binding site" evidence="9">
    <location>
        <begin position="131"/>
        <end position="134"/>
    </location>
    <ligand>
        <name>NAD(+)</name>
        <dbReference type="ChEBI" id="CHEBI:57540"/>
    </ligand>
</feature>
<feature type="compositionally biased region" description="Basic and acidic residues" evidence="12">
    <location>
        <begin position="341"/>
        <end position="352"/>
    </location>
</feature>
<dbReference type="InterPro" id="IPR029035">
    <property type="entry name" value="DHS-like_NAD/FAD-binding_dom"/>
</dbReference>
<feature type="binding site" evidence="10 11">
    <location>
        <position position="180"/>
    </location>
    <ligand>
        <name>Zn(2+)</name>
        <dbReference type="ChEBI" id="CHEBI:29105"/>
    </ligand>
</feature>
<feature type="binding site" evidence="9">
    <location>
        <begin position="274"/>
        <end position="276"/>
    </location>
    <ligand>
        <name>NAD(+)</name>
        <dbReference type="ChEBI" id="CHEBI:57540"/>
    </ligand>
</feature>
<reference evidence="15" key="1">
    <citation type="submission" date="2016-10" db="EMBL/GenBank/DDBJ databases">
        <authorList>
            <person name="Jeantristanb JTB J.-T."/>
            <person name="Ricardo R."/>
        </authorList>
    </citation>
    <scope>NUCLEOTIDE SEQUENCE [LARGE SCALE GENOMIC DNA]</scope>
</reference>
<feature type="compositionally biased region" description="Basic and acidic residues" evidence="12">
    <location>
        <begin position="362"/>
        <end position="421"/>
    </location>
</feature>
<dbReference type="InterPro" id="IPR003000">
    <property type="entry name" value="Sirtuin"/>
</dbReference>
<sequence length="441" mass="48480">MGSSPTSATSGTFSRTFPDLAPGKKPGVKDVAQLIKQGRAKNVIVMAGAGISTAAGIPDFRSPETGLYANLEKYDLPYPEAIFDIDYFLEKPQAFYTLAKELYPGNFRPTMTHHFFRLLQDKGLLKAVSTQNIDTLERIAGVEDDKLIEAHGTWFVVKGGKGGLLIRVWMCAGSFESAQCLACKKEYSKEAIKPQIEKGEVVYCSLKSCKGDKKALVKPNIVFFGEGLPKRFFDRINDFTSCDLLIVLGTSLSVQPFASLMNRVPSQTPRLLINLESVGELSPHSSRFLGSRPDGFDFEDVLGRKGGVKDVRWLGESDEGVLELVKELGWERELEELRETWEMGEKGKGTEKEDGDVETTVEEVREAPMERGRGGSKEDIEQLTERLEKVEVDGTKEEGAKEEGLNDLTTVERETTAERPEGANQDGSGEATAPGPGKAIL</sequence>
<feature type="binding site" evidence="10 11">
    <location>
        <position position="209"/>
    </location>
    <ligand>
        <name>Zn(2+)</name>
        <dbReference type="ChEBI" id="CHEBI:29105"/>
    </ligand>
</feature>
<feature type="compositionally biased region" description="Polar residues" evidence="12">
    <location>
        <begin position="1"/>
        <end position="15"/>
    </location>
</feature>
<evidence type="ECO:0000256" key="3">
    <source>
        <dbReference type="ARBA" id="ARBA00012928"/>
    </source>
</evidence>